<comment type="similarity">
    <text evidence="2">Belongs to the SRP receptor beta subunit family.</text>
</comment>
<evidence type="ECO:0000256" key="10">
    <source>
        <dbReference type="ARBA" id="ARBA00023170"/>
    </source>
</evidence>
<comment type="subcellular location">
    <subcellularLocation>
        <location evidence="1">Endoplasmic reticulum membrane</location>
        <topology evidence="1">Single-pass membrane protein</topology>
    </subcellularLocation>
</comment>
<dbReference type="STRING" id="47428.A0A284QVH5"/>
<keyword evidence="13" id="KW-1185">Reference proteome</keyword>
<keyword evidence="7 11" id="KW-1133">Transmembrane helix</keyword>
<keyword evidence="10" id="KW-0675">Receptor</keyword>
<dbReference type="InterPro" id="IPR027417">
    <property type="entry name" value="P-loop_NTPase"/>
</dbReference>
<evidence type="ECO:0000256" key="1">
    <source>
        <dbReference type="ARBA" id="ARBA00004389"/>
    </source>
</evidence>
<evidence type="ECO:0000256" key="8">
    <source>
        <dbReference type="ARBA" id="ARBA00023134"/>
    </source>
</evidence>
<dbReference type="Pfam" id="PF09439">
    <property type="entry name" value="SRPRB"/>
    <property type="match status" value="1"/>
</dbReference>
<evidence type="ECO:0000256" key="5">
    <source>
        <dbReference type="ARBA" id="ARBA00022741"/>
    </source>
</evidence>
<evidence type="ECO:0000256" key="11">
    <source>
        <dbReference type="SAM" id="Phobius"/>
    </source>
</evidence>
<dbReference type="SUPFAM" id="SSF52540">
    <property type="entry name" value="P-loop containing nucleoside triphosphate hydrolases"/>
    <property type="match status" value="1"/>
</dbReference>
<dbReference type="Gene3D" id="3.40.50.300">
    <property type="entry name" value="P-loop containing nucleotide triphosphate hydrolases"/>
    <property type="match status" value="1"/>
</dbReference>
<dbReference type="EMBL" id="FUEG01000002">
    <property type="protein sequence ID" value="SJL00477.1"/>
    <property type="molecule type" value="Genomic_DNA"/>
</dbReference>
<evidence type="ECO:0000256" key="9">
    <source>
        <dbReference type="ARBA" id="ARBA00023136"/>
    </source>
</evidence>
<gene>
    <name evidence="12" type="ORF">ARMOST_03790</name>
</gene>
<dbReference type="GO" id="GO:0005525">
    <property type="term" value="F:GTP binding"/>
    <property type="evidence" value="ECO:0007669"/>
    <property type="project" value="UniProtKB-KW"/>
</dbReference>
<evidence type="ECO:0000313" key="12">
    <source>
        <dbReference type="EMBL" id="SJL00477.1"/>
    </source>
</evidence>
<accession>A0A284QVH5</accession>
<dbReference type="InterPro" id="IPR019009">
    <property type="entry name" value="SRP_receptor_beta_su"/>
</dbReference>
<keyword evidence="5" id="KW-0547">Nucleotide-binding</keyword>
<dbReference type="OMA" id="DWEGGEV"/>
<evidence type="ECO:0000256" key="2">
    <source>
        <dbReference type="ARBA" id="ARBA00005619"/>
    </source>
</evidence>
<evidence type="ECO:0000256" key="6">
    <source>
        <dbReference type="ARBA" id="ARBA00022824"/>
    </source>
</evidence>
<dbReference type="Proteomes" id="UP000219338">
    <property type="component" value="Unassembled WGS sequence"/>
</dbReference>
<evidence type="ECO:0000256" key="4">
    <source>
        <dbReference type="ARBA" id="ARBA00022692"/>
    </source>
</evidence>
<keyword evidence="4 11" id="KW-0812">Transmembrane</keyword>
<dbReference type="AlphaFoldDB" id="A0A284QVH5"/>
<keyword evidence="9 11" id="KW-0472">Membrane</keyword>
<protein>
    <recommendedName>
        <fullName evidence="3">Signal recognition particle receptor subunit beta</fullName>
    </recommendedName>
</protein>
<dbReference type="OrthoDB" id="41266at2759"/>
<reference evidence="13" key="1">
    <citation type="journal article" date="2017" name="Nat. Ecol. Evol.">
        <title>Genome expansion and lineage-specific genetic innovations in the forest pathogenic fungi Armillaria.</title>
        <authorList>
            <person name="Sipos G."/>
            <person name="Prasanna A.N."/>
            <person name="Walter M.C."/>
            <person name="O'Connor E."/>
            <person name="Balint B."/>
            <person name="Krizsan K."/>
            <person name="Kiss B."/>
            <person name="Hess J."/>
            <person name="Varga T."/>
            <person name="Slot J."/>
            <person name="Riley R."/>
            <person name="Boka B."/>
            <person name="Rigling D."/>
            <person name="Barry K."/>
            <person name="Lee J."/>
            <person name="Mihaltcheva S."/>
            <person name="LaButti K."/>
            <person name="Lipzen A."/>
            <person name="Waldron R."/>
            <person name="Moloney N.M."/>
            <person name="Sperisen C."/>
            <person name="Kredics L."/>
            <person name="Vagvoelgyi C."/>
            <person name="Patrignani A."/>
            <person name="Fitzpatrick D."/>
            <person name="Nagy I."/>
            <person name="Doyle S."/>
            <person name="Anderson J.B."/>
            <person name="Grigoriev I.V."/>
            <person name="Gueldener U."/>
            <person name="Muensterkoetter M."/>
            <person name="Nagy L.G."/>
        </authorList>
    </citation>
    <scope>NUCLEOTIDE SEQUENCE [LARGE SCALE GENOMIC DNA]</scope>
    <source>
        <strain evidence="13">C18/9</strain>
    </source>
</reference>
<feature type="transmembrane region" description="Helical" evidence="11">
    <location>
        <begin position="6"/>
        <end position="28"/>
    </location>
</feature>
<organism evidence="12 13">
    <name type="scientific">Armillaria ostoyae</name>
    <name type="common">Armillaria root rot fungus</name>
    <dbReference type="NCBI Taxonomy" id="47428"/>
    <lineage>
        <taxon>Eukaryota</taxon>
        <taxon>Fungi</taxon>
        <taxon>Dikarya</taxon>
        <taxon>Basidiomycota</taxon>
        <taxon>Agaricomycotina</taxon>
        <taxon>Agaricomycetes</taxon>
        <taxon>Agaricomycetidae</taxon>
        <taxon>Agaricales</taxon>
        <taxon>Marasmiineae</taxon>
        <taxon>Physalacriaceae</taxon>
        <taxon>Armillaria</taxon>
    </lineage>
</organism>
<dbReference type="GO" id="GO:0005789">
    <property type="term" value="C:endoplasmic reticulum membrane"/>
    <property type="evidence" value="ECO:0007669"/>
    <property type="project" value="UniProtKB-SubCell"/>
</dbReference>
<name>A0A284QVH5_ARMOS</name>
<keyword evidence="6" id="KW-0256">Endoplasmic reticulum</keyword>
<evidence type="ECO:0000256" key="7">
    <source>
        <dbReference type="ARBA" id="ARBA00022989"/>
    </source>
</evidence>
<evidence type="ECO:0000313" key="13">
    <source>
        <dbReference type="Proteomes" id="UP000219338"/>
    </source>
</evidence>
<sequence length="264" mass="28567">MDFLQIITRIVVSLFVLLVVVIILAFIFKTHGNVVLLVGPSDAGKTAIFAKLVYDQALPSHTSLQANTSSVDQPPFNKPVVIVDIPGHPKMRDQFKEHMKEAIVVAFVVDTSTVSRNGAAVAEHLHIIMDSIVNLSSTQKTPSLVIVAHKTDLLKNMAGSVNASSDALAINRVKTVLERELEKRRDAQSGSLGVEGVGEEEKTELGGLECAGTAKTFRFSDWEGTEVHFIATSVKQSVKGVDDEKSGPQIGLGSLQELLVTMRR</sequence>
<keyword evidence="8" id="KW-0342">GTP-binding</keyword>
<evidence type="ECO:0000256" key="3">
    <source>
        <dbReference type="ARBA" id="ARBA00020256"/>
    </source>
</evidence>
<proteinExistence type="inferred from homology"/>